<dbReference type="RefSeq" id="XP_050516400.1">
    <property type="nucleotide sequence ID" value="XM_050660443.1"/>
</dbReference>
<evidence type="ECO:0000313" key="3">
    <source>
        <dbReference type="Proteomes" id="UP001652700"/>
    </source>
</evidence>
<proteinExistence type="predicted"/>
<protein>
    <recommendedName>
        <fullName evidence="1">Tc1-like transposase DDE domain-containing protein</fullName>
    </recommendedName>
</protein>
<dbReference type="PANTHER" id="PTHR33939">
    <property type="entry name" value="PROTEIN CBG22215"/>
    <property type="match status" value="1"/>
</dbReference>
<dbReference type="Proteomes" id="UP001652700">
    <property type="component" value="Unplaced"/>
</dbReference>
<dbReference type="EnsemblMetazoa" id="XM_050660443.1">
    <property type="protein sequence ID" value="XP_050516400.1"/>
    <property type="gene ID" value="LOC126891263"/>
</dbReference>
<keyword evidence="3" id="KW-1185">Reference proteome</keyword>
<dbReference type="InterPro" id="IPR036397">
    <property type="entry name" value="RNaseH_sf"/>
</dbReference>
<sequence>MDADIFESWLEKDLLPRLQEPLMIVLDNANYHSRQINKWATQSWKKDELVEWLRSKGILFPLNSCKTTLLDIIKALPKPPRHYTVDQLINKAGHEVLRLPPCHCHFNAIEMVWSQKKRFYDQHILANKNVVKDWETALNNVIRDQWKNYVRHIHKVIMESYKKEKVVLSSTTFSNKRR</sequence>
<reference evidence="2" key="1">
    <citation type="submission" date="2025-05" db="UniProtKB">
        <authorList>
            <consortium name="EnsemblMetazoa"/>
        </authorList>
    </citation>
    <scope>IDENTIFICATION</scope>
</reference>
<evidence type="ECO:0000259" key="1">
    <source>
        <dbReference type="Pfam" id="PF13358"/>
    </source>
</evidence>
<dbReference type="PANTHER" id="PTHR33939:SF1">
    <property type="entry name" value="DUF4371 DOMAIN-CONTAINING PROTEIN"/>
    <property type="match status" value="1"/>
</dbReference>
<name>A0ABM5L1T7_DIAVI</name>
<dbReference type="GeneID" id="126891263"/>
<dbReference type="Gene3D" id="3.30.420.10">
    <property type="entry name" value="Ribonuclease H-like superfamily/Ribonuclease H"/>
    <property type="match status" value="1"/>
</dbReference>
<dbReference type="Pfam" id="PF13358">
    <property type="entry name" value="DDE_3"/>
    <property type="match status" value="1"/>
</dbReference>
<feature type="domain" description="Tc1-like transposase DDE" evidence="1">
    <location>
        <begin position="2"/>
        <end position="118"/>
    </location>
</feature>
<dbReference type="InterPro" id="IPR038717">
    <property type="entry name" value="Tc1-like_DDE_dom"/>
</dbReference>
<evidence type="ECO:0000313" key="2">
    <source>
        <dbReference type="EnsemblMetazoa" id="XP_050516400.1"/>
    </source>
</evidence>
<accession>A0ABM5L1T7</accession>
<organism evidence="2 3">
    <name type="scientific">Diabrotica virgifera virgifera</name>
    <name type="common">western corn rootworm</name>
    <dbReference type="NCBI Taxonomy" id="50390"/>
    <lineage>
        <taxon>Eukaryota</taxon>
        <taxon>Metazoa</taxon>
        <taxon>Ecdysozoa</taxon>
        <taxon>Arthropoda</taxon>
        <taxon>Hexapoda</taxon>
        <taxon>Insecta</taxon>
        <taxon>Pterygota</taxon>
        <taxon>Neoptera</taxon>
        <taxon>Endopterygota</taxon>
        <taxon>Coleoptera</taxon>
        <taxon>Polyphaga</taxon>
        <taxon>Cucujiformia</taxon>
        <taxon>Chrysomeloidea</taxon>
        <taxon>Chrysomelidae</taxon>
        <taxon>Galerucinae</taxon>
        <taxon>Diabroticina</taxon>
        <taxon>Diabroticites</taxon>
        <taxon>Diabrotica</taxon>
    </lineage>
</organism>